<name>S0E3G0_GIBF5</name>
<reference evidence="7" key="1">
    <citation type="journal article" date="2013" name="PLoS Pathog.">
        <title>Deciphering the cryptic genome: genome-wide analyses of the rice pathogen Fusarium fujikuroi reveal complex regulation of secondary metabolism and novel metabolites.</title>
        <authorList>
            <person name="Wiemann P."/>
            <person name="Sieber C.M."/>
            <person name="von Bargen K.W."/>
            <person name="Studt L."/>
            <person name="Niehaus E.M."/>
            <person name="Espino J.J."/>
            <person name="Huss K."/>
            <person name="Michielse C.B."/>
            <person name="Albermann S."/>
            <person name="Wagner D."/>
            <person name="Bergner S.V."/>
            <person name="Connolly L.R."/>
            <person name="Fischer A."/>
            <person name="Reuter G."/>
            <person name="Kleigrewe K."/>
            <person name="Bald T."/>
            <person name="Wingfield B.D."/>
            <person name="Ophir R."/>
            <person name="Freeman S."/>
            <person name="Hippler M."/>
            <person name="Smith K.M."/>
            <person name="Brown D.W."/>
            <person name="Proctor R.H."/>
            <person name="Munsterkotter M."/>
            <person name="Freitag M."/>
            <person name="Humpf H.U."/>
            <person name="Guldener U."/>
            <person name="Tudzynski B."/>
        </authorList>
    </citation>
    <scope>NUCLEOTIDE SEQUENCE [LARGE SCALE GENOMIC DNA]</scope>
    <source>
        <strain evidence="7">CBS 195.34 / IMI 58289 / NRRL A-6831</strain>
    </source>
</reference>
<dbReference type="Gene3D" id="1.10.510.10">
    <property type="entry name" value="Transferase(Phosphotransferase) domain 1"/>
    <property type="match status" value="1"/>
</dbReference>
<proteinExistence type="predicted"/>
<dbReference type="PANTHER" id="PTHR24198">
    <property type="entry name" value="ANKYRIN REPEAT AND PROTEIN KINASE DOMAIN-CONTAINING PROTEIN"/>
    <property type="match status" value="1"/>
</dbReference>
<dbReference type="PANTHER" id="PTHR24198:SF165">
    <property type="entry name" value="ANKYRIN REPEAT-CONTAINING PROTEIN-RELATED"/>
    <property type="match status" value="1"/>
</dbReference>
<keyword evidence="1" id="KW-0677">Repeat</keyword>
<dbReference type="SMART" id="SM00220">
    <property type="entry name" value="S_TKc"/>
    <property type="match status" value="1"/>
</dbReference>
<dbReference type="Pfam" id="PF00069">
    <property type="entry name" value="Pkinase"/>
    <property type="match status" value="1"/>
</dbReference>
<feature type="domain" description="Protein kinase" evidence="5">
    <location>
        <begin position="59"/>
        <end position="369"/>
    </location>
</feature>
<dbReference type="Pfam" id="PF12796">
    <property type="entry name" value="Ank_2"/>
    <property type="match status" value="1"/>
</dbReference>
<dbReference type="Gene3D" id="1.25.40.20">
    <property type="entry name" value="Ankyrin repeat-containing domain"/>
    <property type="match status" value="2"/>
</dbReference>
<feature type="repeat" description="ANK" evidence="3">
    <location>
        <begin position="1121"/>
        <end position="1153"/>
    </location>
</feature>
<dbReference type="GO" id="GO:0004672">
    <property type="term" value="F:protein kinase activity"/>
    <property type="evidence" value="ECO:0007669"/>
    <property type="project" value="InterPro"/>
</dbReference>
<evidence type="ECO:0000313" key="7">
    <source>
        <dbReference type="Proteomes" id="UP000016800"/>
    </source>
</evidence>
<feature type="repeat" description="ANK" evidence="3">
    <location>
        <begin position="777"/>
        <end position="809"/>
    </location>
</feature>
<evidence type="ECO:0000313" key="6">
    <source>
        <dbReference type="EMBL" id="CCT69210.1"/>
    </source>
</evidence>
<organism evidence="6 7">
    <name type="scientific">Gibberella fujikuroi (strain CBS 195.34 / IMI 58289 / NRRL A-6831)</name>
    <name type="common">Bakanae and foot rot disease fungus</name>
    <name type="synonym">Fusarium fujikuroi</name>
    <dbReference type="NCBI Taxonomy" id="1279085"/>
    <lineage>
        <taxon>Eukaryota</taxon>
        <taxon>Fungi</taxon>
        <taxon>Dikarya</taxon>
        <taxon>Ascomycota</taxon>
        <taxon>Pezizomycotina</taxon>
        <taxon>Sordariomycetes</taxon>
        <taxon>Hypocreomycetidae</taxon>
        <taxon>Hypocreales</taxon>
        <taxon>Nectriaceae</taxon>
        <taxon>Fusarium</taxon>
        <taxon>Fusarium fujikuroi species complex</taxon>
    </lineage>
</organism>
<dbReference type="PROSITE" id="PS50088">
    <property type="entry name" value="ANK_REPEAT"/>
    <property type="match status" value="3"/>
</dbReference>
<dbReference type="InterPro" id="IPR002110">
    <property type="entry name" value="Ankyrin_rpt"/>
</dbReference>
<feature type="region of interest" description="Disordered" evidence="4">
    <location>
        <begin position="347"/>
        <end position="366"/>
    </location>
</feature>
<dbReference type="PROSITE" id="PS50011">
    <property type="entry name" value="PROTEIN_KINASE_DOM"/>
    <property type="match status" value="1"/>
</dbReference>
<dbReference type="EMBL" id="HF679027">
    <property type="protein sequence ID" value="CCT69210.1"/>
    <property type="molecule type" value="Genomic_DNA"/>
</dbReference>
<dbReference type="InterPro" id="IPR011009">
    <property type="entry name" value="Kinase-like_dom_sf"/>
</dbReference>
<evidence type="ECO:0000256" key="2">
    <source>
        <dbReference type="ARBA" id="ARBA00023043"/>
    </source>
</evidence>
<dbReference type="PROSITE" id="PS00108">
    <property type="entry name" value="PROTEIN_KINASE_ST"/>
    <property type="match status" value="1"/>
</dbReference>
<keyword evidence="2 3" id="KW-0040">ANK repeat</keyword>
<dbReference type="STRING" id="1279085.S0E3G0"/>
<dbReference type="Pfam" id="PF00023">
    <property type="entry name" value="Ank"/>
    <property type="match status" value="2"/>
</dbReference>
<dbReference type="InterPro" id="IPR000719">
    <property type="entry name" value="Prot_kinase_dom"/>
</dbReference>
<evidence type="ECO:0000259" key="5">
    <source>
        <dbReference type="PROSITE" id="PS50011"/>
    </source>
</evidence>
<dbReference type="SUPFAM" id="SSF56112">
    <property type="entry name" value="Protein kinase-like (PK-like)"/>
    <property type="match status" value="1"/>
</dbReference>
<feature type="repeat" description="ANK" evidence="3">
    <location>
        <begin position="1017"/>
        <end position="1049"/>
    </location>
</feature>
<sequence>MQSNTASGVWDSRFANTSDAAVTCTPASVSTGDSETDNILQDILMIVRNELPNIQPEFLKFDSRLGAGTSFEVNKELFGLTGEAPYFVAVKRLSMDRLTGRTKQTDKRVQQSLKRLINVKHEVRVFAHPKLRSHSCLITAIAWGWEPDLTFGNRPYLVMPYSPHGTLASFSQKRGLNLIDRRFLALDVAMGIRALHDCDIVHGDVKPDNVLVYGYLTRDKDEDRHYIAKLADFGCALFKQDFEQQHQYYLGTPRYNAPEICGWIKDTDEEPFCDNIPIFTRYKAADCFSFGLVLWETITHAKSFIEPAWLKPGETALSFLERSFHTKENALLELAIEFLRSKQRGLDTTENKDQKSSAGEHLYPSNPTTAELNRYFGEWTQLRQGLDAIGAPPDSQSFQVFEATVSLCLQDRMSRRGDIYQIVEALSDGVDGNIPENTKTEKILPLEIKINGESPYLEDRYEKLLAPTMLMSPITRAVFLDKGSHSCSSSKNLQAVPRDQPADPSRQLIRVTARKRCETLILTPQAYQYKSEDMFKAISQRQPPWYNQCEAAKLIQKAIMIEDDPEIRSRAHLQMAMMFQAGYGVAPDSLEALSHLQAASKNNKVALAILNPVYAALKPGQQDADASQVPIMHRNLDVFHDGVAWREDSGKEADQFINLGPISVESFKKFEILVMKGRFQYHELCEALTAACRDGNLNAAILLARQCDDLSHMDPHMPNALHWLVLFSQTEALNLLKIMVSGSEQTVKEERMKAVRSLLAAVHGQLKVLLPHRCMELQGTPLHWAVIAGYTKLVEEYLNLGADVNKRDEWRKTTHEDGYTEHTPSLSPLDLAVAGHYPDIVKLLISHGSETHGGDWHWTHSPFHMIGYNMLPFGRYVAHGQSHRAALRETIQILLQTGLDINDLDNLKQTPLFSAAKSMDLEEYVLEELIAAGALPGEECEKNHGNAVVWAIMDSAHRRLSWRKIPLLLPLVSDINACTAGDSGLNALHYCAVLDAVPAAQILLQLPGIDVEAESTLGATAVHLATQRGSLGVLDLLIKGGANLHRREPFEAAISGGQIDALRMLLDAGSKTWWKSRSGQSRTILGYAVRMRSQRPSYVRACLSKCPQLRGKEVINKGDDSGWTALHFCAYYGDLDGIQALVDYDADVDVVNAMRQTPLQLAVKTYEDLTVYLNGVPHFTDHPRIFQDIDGLERWSQGYIKQAQRIEISFKDSLFEIIRVLQQAEREKHPGRAVKEVTRGLGKVQTEVITTQKEVRNHHRSLAFTKARLERYPENCSIFEDE</sequence>
<dbReference type="PROSITE" id="PS50297">
    <property type="entry name" value="ANK_REP_REGION"/>
    <property type="match status" value="3"/>
</dbReference>
<dbReference type="SMART" id="SM00248">
    <property type="entry name" value="ANK"/>
    <property type="match status" value="8"/>
</dbReference>
<dbReference type="Proteomes" id="UP000016800">
    <property type="component" value="Chromosome V"/>
</dbReference>
<dbReference type="InterPro" id="IPR036770">
    <property type="entry name" value="Ankyrin_rpt-contain_sf"/>
</dbReference>
<evidence type="ECO:0000256" key="4">
    <source>
        <dbReference type="SAM" id="MobiDB-lite"/>
    </source>
</evidence>
<keyword evidence="7" id="KW-1185">Reference proteome</keyword>
<dbReference type="VEuPathDB" id="FungiDB:FFUJ_14295"/>
<evidence type="ECO:0000256" key="3">
    <source>
        <dbReference type="PROSITE-ProRule" id="PRU00023"/>
    </source>
</evidence>
<dbReference type="SUPFAM" id="SSF48403">
    <property type="entry name" value="Ankyrin repeat"/>
    <property type="match status" value="2"/>
</dbReference>
<protein>
    <submittedName>
        <fullName evidence="6">Related to ankyrin 3</fullName>
    </submittedName>
</protein>
<accession>S0E3G0</accession>
<dbReference type="InterPro" id="IPR008271">
    <property type="entry name" value="Ser/Thr_kinase_AS"/>
</dbReference>
<evidence type="ECO:0000256" key="1">
    <source>
        <dbReference type="ARBA" id="ARBA00022737"/>
    </source>
</evidence>
<gene>
    <name evidence="6" type="ORF">FFUJ_14295</name>
</gene>
<dbReference type="GO" id="GO:0005524">
    <property type="term" value="F:ATP binding"/>
    <property type="evidence" value="ECO:0007669"/>
    <property type="project" value="InterPro"/>
</dbReference>
<dbReference type="GeneID" id="35407747"/>
<dbReference type="RefSeq" id="XP_023431290.1">
    <property type="nucleotide sequence ID" value="XM_023578489.1"/>
</dbReference>
<dbReference type="HOGENOM" id="CLU_006727_0_0_1"/>